<evidence type="ECO:0000313" key="6">
    <source>
        <dbReference type="EMBL" id="NGN43583.1"/>
    </source>
</evidence>
<feature type="domain" description="3-hydroxyisobutyrate dehydrogenase-like NAD-binding" evidence="5">
    <location>
        <begin position="165"/>
        <end position="285"/>
    </location>
</feature>
<keyword evidence="7" id="KW-1185">Reference proteome</keyword>
<dbReference type="GO" id="GO:0051287">
    <property type="term" value="F:NAD binding"/>
    <property type="evidence" value="ECO:0007669"/>
    <property type="project" value="InterPro"/>
</dbReference>
<comment type="caution">
    <text evidence="6">The sequence shown here is derived from an EMBL/GenBank/DDBJ whole genome shotgun (WGS) entry which is preliminary data.</text>
</comment>
<dbReference type="SUPFAM" id="SSF51735">
    <property type="entry name" value="NAD(P)-binding Rossmann-fold domains"/>
    <property type="match status" value="1"/>
</dbReference>
<evidence type="ECO:0000256" key="3">
    <source>
        <dbReference type="PIRSR" id="PIRSR000103-1"/>
    </source>
</evidence>
<dbReference type="PIRSF" id="PIRSF000103">
    <property type="entry name" value="HIBADH"/>
    <property type="match status" value="1"/>
</dbReference>
<dbReference type="PANTHER" id="PTHR22981:SF7">
    <property type="entry name" value="3-HYDROXYISOBUTYRATE DEHYDROGENASE, MITOCHONDRIAL"/>
    <property type="match status" value="1"/>
</dbReference>
<dbReference type="EMBL" id="JAAKZG010000010">
    <property type="protein sequence ID" value="NGN43583.1"/>
    <property type="molecule type" value="Genomic_DNA"/>
</dbReference>
<proteinExistence type="predicted"/>
<keyword evidence="1" id="KW-0560">Oxidoreductase</keyword>
<evidence type="ECO:0000313" key="7">
    <source>
        <dbReference type="Proteomes" id="UP000481252"/>
    </source>
</evidence>
<dbReference type="RefSeq" id="WP_165120000.1">
    <property type="nucleotide sequence ID" value="NZ_JAAKZG010000010.1"/>
</dbReference>
<dbReference type="Pfam" id="PF14833">
    <property type="entry name" value="NAD_binding_11"/>
    <property type="match status" value="1"/>
</dbReference>
<feature type="active site" evidence="3">
    <location>
        <position position="171"/>
    </location>
</feature>
<dbReference type="InterPro" id="IPR015815">
    <property type="entry name" value="HIBADH-related"/>
</dbReference>
<feature type="domain" description="6-phosphogluconate dehydrogenase NADP-binding" evidence="4">
    <location>
        <begin position="4"/>
        <end position="161"/>
    </location>
</feature>
<dbReference type="GO" id="GO:0016616">
    <property type="term" value="F:oxidoreductase activity, acting on the CH-OH group of donors, NAD or NADP as acceptor"/>
    <property type="evidence" value="ECO:0007669"/>
    <property type="project" value="TreeGrafter"/>
</dbReference>
<evidence type="ECO:0000259" key="4">
    <source>
        <dbReference type="Pfam" id="PF03446"/>
    </source>
</evidence>
<dbReference type="InterPro" id="IPR013328">
    <property type="entry name" value="6PGD_dom2"/>
</dbReference>
<evidence type="ECO:0000259" key="5">
    <source>
        <dbReference type="Pfam" id="PF14833"/>
    </source>
</evidence>
<dbReference type="SUPFAM" id="SSF48179">
    <property type="entry name" value="6-phosphogluconate dehydrogenase C-terminal domain-like"/>
    <property type="match status" value="1"/>
</dbReference>
<gene>
    <name evidence="6" type="ORF">G6N74_21160</name>
</gene>
<dbReference type="AlphaFoldDB" id="A0A7C9VA14"/>
<dbReference type="Proteomes" id="UP000481252">
    <property type="component" value="Unassembled WGS sequence"/>
</dbReference>
<accession>A0A7C9VA14</accession>
<keyword evidence="2" id="KW-0520">NAD</keyword>
<dbReference type="InterPro" id="IPR029154">
    <property type="entry name" value="HIBADH-like_NADP-bd"/>
</dbReference>
<protein>
    <submittedName>
        <fullName evidence="6">NAD(P)-dependent oxidoreductase</fullName>
    </submittedName>
</protein>
<dbReference type="InterPro" id="IPR006115">
    <property type="entry name" value="6PGDH_NADP-bd"/>
</dbReference>
<evidence type="ECO:0000256" key="2">
    <source>
        <dbReference type="ARBA" id="ARBA00023027"/>
    </source>
</evidence>
<organism evidence="6 7">
    <name type="scientific">Mesorhizobium zhangyense</name>
    <dbReference type="NCBI Taxonomy" id="1776730"/>
    <lineage>
        <taxon>Bacteria</taxon>
        <taxon>Pseudomonadati</taxon>
        <taxon>Pseudomonadota</taxon>
        <taxon>Alphaproteobacteria</taxon>
        <taxon>Hyphomicrobiales</taxon>
        <taxon>Phyllobacteriaceae</taxon>
        <taxon>Mesorhizobium</taxon>
    </lineage>
</organism>
<dbReference type="InterPro" id="IPR008927">
    <property type="entry name" value="6-PGluconate_DH-like_C_sf"/>
</dbReference>
<sequence>MTKKLGFIGIGRMGAPMARRLIAAGYSVTVFDPSADAIAELVKAGAQAASNPAEVSAAAEIVLLSLPTPEIVKDAALGANGLTTSAGLRIVIDLSTTGPRGAKVLAEGLAAHGVGAVDCPVSGGVAGAASGKLSLMAACAPELFAEVEPILLNFGKITHVGNEPGQAQLIKVINNLMSVTALAIASEGLVLAQKAGIDPAMLMQVVNTGSGRSNASEDKIPKYVLTRSFDFGFALGLSAKDVRLCLDEAEALGVPMIVGSAARQLLTVAKGQLGADGDLTALIKPIEGWAGVEVGDGFGSKA</sequence>
<name>A0A7C9VA14_9HYPH</name>
<dbReference type="GO" id="GO:0050661">
    <property type="term" value="F:NADP binding"/>
    <property type="evidence" value="ECO:0007669"/>
    <property type="project" value="InterPro"/>
</dbReference>
<dbReference type="PANTHER" id="PTHR22981">
    <property type="entry name" value="3-HYDROXYISOBUTYRATE DEHYDROGENASE-RELATED"/>
    <property type="match status" value="1"/>
</dbReference>
<dbReference type="Gene3D" id="3.40.50.720">
    <property type="entry name" value="NAD(P)-binding Rossmann-like Domain"/>
    <property type="match status" value="1"/>
</dbReference>
<reference evidence="6 7" key="1">
    <citation type="submission" date="2020-02" db="EMBL/GenBank/DDBJ databases">
        <title>Genome sequence of the type strain CGMCC 1.15528 of Mesorhizobium zhangyense.</title>
        <authorList>
            <person name="Gao J."/>
            <person name="Sun J."/>
        </authorList>
    </citation>
    <scope>NUCLEOTIDE SEQUENCE [LARGE SCALE GENOMIC DNA]</scope>
    <source>
        <strain evidence="6 7">CGMCC 1.15528</strain>
    </source>
</reference>
<dbReference type="InterPro" id="IPR036291">
    <property type="entry name" value="NAD(P)-bd_dom_sf"/>
</dbReference>
<dbReference type="Gene3D" id="1.10.1040.10">
    <property type="entry name" value="N-(1-d-carboxylethyl)-l-norvaline Dehydrogenase, domain 2"/>
    <property type="match status" value="1"/>
</dbReference>
<dbReference type="Pfam" id="PF03446">
    <property type="entry name" value="NAD_binding_2"/>
    <property type="match status" value="1"/>
</dbReference>
<evidence type="ECO:0000256" key="1">
    <source>
        <dbReference type="ARBA" id="ARBA00023002"/>
    </source>
</evidence>